<reference evidence="9 10" key="1">
    <citation type="submission" date="2019-11" db="EMBL/GenBank/DDBJ databases">
        <title>Whole genome sequence of Oryza granulata.</title>
        <authorList>
            <person name="Li W."/>
        </authorList>
    </citation>
    <scope>NUCLEOTIDE SEQUENCE [LARGE SCALE GENOMIC DNA]</scope>
    <source>
        <strain evidence="10">cv. Menghai</strain>
        <tissue evidence="9">Leaf</tissue>
    </source>
</reference>
<keyword evidence="3 6" id="KW-0863">Zinc-finger</keyword>
<dbReference type="FunFam" id="4.10.1000.10:FF:000003">
    <property type="entry name" value="Zinc finger CCCH domain-containing protein"/>
    <property type="match status" value="1"/>
</dbReference>
<proteinExistence type="predicted"/>
<dbReference type="Pfam" id="PF00642">
    <property type="entry name" value="zf-CCCH"/>
    <property type="match status" value="1"/>
</dbReference>
<feature type="domain" description="C3H1-type" evidence="8">
    <location>
        <begin position="101"/>
        <end position="129"/>
    </location>
</feature>
<gene>
    <name evidence="9" type="ORF">E2562_034852</name>
</gene>
<dbReference type="GO" id="GO:0051252">
    <property type="term" value="P:regulation of RNA metabolic process"/>
    <property type="evidence" value="ECO:0007669"/>
    <property type="project" value="UniProtKB-ARBA"/>
</dbReference>
<dbReference type="GO" id="GO:0008270">
    <property type="term" value="F:zinc ion binding"/>
    <property type="evidence" value="ECO:0007669"/>
    <property type="project" value="UniProtKB-KW"/>
</dbReference>
<feature type="region of interest" description="Disordered" evidence="7">
    <location>
        <begin position="1"/>
        <end position="36"/>
    </location>
</feature>
<sequence>MEREGSHRRESEDVIVLSPGPPVRRRPPPPPPPPAKAVEVAASAVYEPPEKLFYKTRLCETFVSSGRCMYEDGCTFAHGSEELRPSLTACAGGGSVGGGYRSITKVCFEFRDKGTCHFGETCAFPHVSAAGNSRSFAIA</sequence>
<dbReference type="Gene3D" id="4.10.1000.10">
    <property type="entry name" value="Zinc finger, CCCH-type"/>
    <property type="match status" value="1"/>
</dbReference>
<dbReference type="GO" id="GO:0003677">
    <property type="term" value="F:DNA binding"/>
    <property type="evidence" value="ECO:0007669"/>
    <property type="project" value="UniProtKB-KW"/>
</dbReference>
<accession>A0A6G1E6I9</accession>
<evidence type="ECO:0000256" key="2">
    <source>
        <dbReference type="ARBA" id="ARBA00022737"/>
    </source>
</evidence>
<evidence type="ECO:0000259" key="8">
    <source>
        <dbReference type="PROSITE" id="PS50103"/>
    </source>
</evidence>
<feature type="domain" description="C3H1-type" evidence="8">
    <location>
        <begin position="53"/>
        <end position="81"/>
    </location>
</feature>
<dbReference type="InterPro" id="IPR045877">
    <property type="entry name" value="ZFP36-like"/>
</dbReference>
<dbReference type="SMART" id="SM00356">
    <property type="entry name" value="ZnF_C3H1"/>
    <property type="match status" value="2"/>
</dbReference>
<feature type="compositionally biased region" description="Basic and acidic residues" evidence="7">
    <location>
        <begin position="1"/>
        <end position="12"/>
    </location>
</feature>
<dbReference type="InterPro" id="IPR036855">
    <property type="entry name" value="Znf_CCCH_sf"/>
</dbReference>
<keyword evidence="5" id="KW-0238">DNA-binding</keyword>
<dbReference type="InterPro" id="IPR000571">
    <property type="entry name" value="Znf_CCCH"/>
</dbReference>
<feature type="zinc finger region" description="C3H1-type" evidence="6">
    <location>
        <begin position="101"/>
        <end position="129"/>
    </location>
</feature>
<keyword evidence="10" id="KW-1185">Reference proteome</keyword>
<dbReference type="PROSITE" id="PS50103">
    <property type="entry name" value="ZF_C3H1"/>
    <property type="match status" value="2"/>
</dbReference>
<dbReference type="AlphaFoldDB" id="A0A6G1E6I9"/>
<dbReference type="Proteomes" id="UP000479710">
    <property type="component" value="Unassembled WGS sequence"/>
</dbReference>
<dbReference type="EMBL" id="SPHZ02000005">
    <property type="protein sequence ID" value="KAF0920398.1"/>
    <property type="molecule type" value="Genomic_DNA"/>
</dbReference>
<evidence type="ECO:0000256" key="6">
    <source>
        <dbReference type="PROSITE-ProRule" id="PRU00723"/>
    </source>
</evidence>
<comment type="caution">
    <text evidence="9">The sequence shown here is derived from an EMBL/GenBank/DDBJ whole genome shotgun (WGS) entry which is preliminary data.</text>
</comment>
<dbReference type="PANTHER" id="PTHR12547:SF167">
    <property type="entry name" value="ZINC FINGER CCCH DOMAIN-CONTAINING PROTEIN 1"/>
    <property type="match status" value="1"/>
</dbReference>
<organism evidence="9 10">
    <name type="scientific">Oryza meyeriana var. granulata</name>
    <dbReference type="NCBI Taxonomy" id="110450"/>
    <lineage>
        <taxon>Eukaryota</taxon>
        <taxon>Viridiplantae</taxon>
        <taxon>Streptophyta</taxon>
        <taxon>Embryophyta</taxon>
        <taxon>Tracheophyta</taxon>
        <taxon>Spermatophyta</taxon>
        <taxon>Magnoliopsida</taxon>
        <taxon>Liliopsida</taxon>
        <taxon>Poales</taxon>
        <taxon>Poaceae</taxon>
        <taxon>BOP clade</taxon>
        <taxon>Oryzoideae</taxon>
        <taxon>Oryzeae</taxon>
        <taxon>Oryzinae</taxon>
        <taxon>Oryza</taxon>
        <taxon>Oryza meyeriana</taxon>
    </lineage>
</organism>
<evidence type="ECO:0000313" key="9">
    <source>
        <dbReference type="EMBL" id="KAF0920398.1"/>
    </source>
</evidence>
<dbReference type="GO" id="GO:0003729">
    <property type="term" value="F:mRNA binding"/>
    <property type="evidence" value="ECO:0007669"/>
    <property type="project" value="InterPro"/>
</dbReference>
<name>A0A6G1E6I9_9ORYZ</name>
<dbReference type="GO" id="GO:0010468">
    <property type="term" value="P:regulation of gene expression"/>
    <property type="evidence" value="ECO:0007669"/>
    <property type="project" value="UniProtKB-ARBA"/>
</dbReference>
<keyword evidence="4 6" id="KW-0862">Zinc</keyword>
<evidence type="ECO:0000256" key="4">
    <source>
        <dbReference type="ARBA" id="ARBA00022833"/>
    </source>
</evidence>
<keyword evidence="1 6" id="KW-0479">Metal-binding</keyword>
<evidence type="ECO:0000256" key="3">
    <source>
        <dbReference type="ARBA" id="ARBA00022771"/>
    </source>
</evidence>
<evidence type="ECO:0000256" key="7">
    <source>
        <dbReference type="SAM" id="MobiDB-lite"/>
    </source>
</evidence>
<feature type="zinc finger region" description="C3H1-type" evidence="6">
    <location>
        <begin position="53"/>
        <end position="81"/>
    </location>
</feature>
<evidence type="ECO:0000256" key="5">
    <source>
        <dbReference type="ARBA" id="ARBA00023125"/>
    </source>
</evidence>
<evidence type="ECO:0000256" key="1">
    <source>
        <dbReference type="ARBA" id="ARBA00022723"/>
    </source>
</evidence>
<keyword evidence="2" id="KW-0677">Repeat</keyword>
<protein>
    <recommendedName>
        <fullName evidence="8">C3H1-type domain-containing protein</fullName>
    </recommendedName>
</protein>
<dbReference type="OrthoDB" id="410307at2759"/>
<evidence type="ECO:0000313" key="10">
    <source>
        <dbReference type="Proteomes" id="UP000479710"/>
    </source>
</evidence>
<dbReference type="SUPFAM" id="SSF90229">
    <property type="entry name" value="CCCH zinc finger"/>
    <property type="match status" value="2"/>
</dbReference>
<dbReference type="PANTHER" id="PTHR12547">
    <property type="entry name" value="CCCH ZINC FINGER/TIS11-RELATED"/>
    <property type="match status" value="1"/>
</dbReference>